<dbReference type="Gene3D" id="2.30.110.10">
    <property type="entry name" value="Electron Transport, Fmn-binding Protein, Chain A"/>
    <property type="match status" value="1"/>
</dbReference>
<comment type="caution">
    <text evidence="1">The sequence shown here is derived from an EMBL/GenBank/DDBJ whole genome shotgun (WGS) entry which is preliminary data.</text>
</comment>
<evidence type="ECO:0000313" key="1">
    <source>
        <dbReference type="EMBL" id="KAF0847750.1"/>
    </source>
</evidence>
<dbReference type="InterPro" id="IPR012349">
    <property type="entry name" value="Split_barrel_FMN-bd"/>
</dbReference>
<dbReference type="InterPro" id="IPR004378">
    <property type="entry name" value="F420H2_quin_Rdtase"/>
</dbReference>
<evidence type="ECO:0000313" key="2">
    <source>
        <dbReference type="Proteomes" id="UP000798951"/>
    </source>
</evidence>
<keyword evidence="2" id="KW-1185">Reference proteome</keyword>
<protein>
    <submittedName>
        <fullName evidence="1">Deazaflavin-dependent oxidoreductase (Nitroreductase family)</fullName>
    </submittedName>
</protein>
<dbReference type="Pfam" id="PF04075">
    <property type="entry name" value="F420H2_quin_red"/>
    <property type="match status" value="1"/>
</dbReference>
<proteinExistence type="predicted"/>
<sequence length="79" mass="8950">MVSDHGRDSAYVRNIDADPRVRLQLRSRWYTGTARPLPDDDALARLRRLPRVNSAMVRLLGTNLLTIRIDLDAPGEPGR</sequence>
<name>A0ABQ6YPQ3_9NOCA</name>
<organism evidence="1 2">
    <name type="scientific">Nocardia caishijiensis</name>
    <dbReference type="NCBI Taxonomy" id="184756"/>
    <lineage>
        <taxon>Bacteria</taxon>
        <taxon>Bacillati</taxon>
        <taxon>Actinomycetota</taxon>
        <taxon>Actinomycetes</taxon>
        <taxon>Mycobacteriales</taxon>
        <taxon>Nocardiaceae</taxon>
        <taxon>Nocardia</taxon>
    </lineage>
</organism>
<gene>
    <name evidence="1" type="ORF">FNL39_103652</name>
</gene>
<dbReference type="Proteomes" id="UP000798951">
    <property type="component" value="Unassembled WGS sequence"/>
</dbReference>
<reference evidence="1 2" key="1">
    <citation type="submission" date="2019-07" db="EMBL/GenBank/DDBJ databases">
        <title>Genomic Encyclopedia of Type Strains, Phase IV (KMG-IV): sequencing the most valuable type-strain genomes for metagenomic binning, comparative biology and taxonomic classification.</title>
        <authorList>
            <person name="Goeker M."/>
        </authorList>
    </citation>
    <scope>NUCLEOTIDE SEQUENCE [LARGE SCALE GENOMIC DNA]</scope>
    <source>
        <strain evidence="1 2">DSM 44831</strain>
    </source>
</reference>
<dbReference type="EMBL" id="VMSD01000003">
    <property type="protein sequence ID" value="KAF0847750.1"/>
    <property type="molecule type" value="Genomic_DNA"/>
</dbReference>
<accession>A0ABQ6YPQ3</accession>
<dbReference type="SUPFAM" id="SSF50475">
    <property type="entry name" value="FMN-binding split barrel"/>
    <property type="match status" value="1"/>
</dbReference>